<accession>A0AAV5MD80</accession>
<dbReference type="Proteomes" id="UP001054252">
    <property type="component" value="Unassembled WGS sequence"/>
</dbReference>
<dbReference type="GO" id="GO:0043531">
    <property type="term" value="F:ADP binding"/>
    <property type="evidence" value="ECO:0007669"/>
    <property type="project" value="InterPro"/>
</dbReference>
<dbReference type="InterPro" id="IPR057135">
    <property type="entry name" value="At4g27190-like_LRR"/>
</dbReference>
<dbReference type="PANTHER" id="PTHR33463">
    <property type="entry name" value="NB-ARC DOMAIN-CONTAINING PROTEIN-RELATED"/>
    <property type="match status" value="1"/>
</dbReference>
<feature type="domain" description="Disease resistance protein At4g27190-like leucine-rich repeats" evidence="4">
    <location>
        <begin position="478"/>
        <end position="587"/>
    </location>
</feature>
<evidence type="ECO:0000259" key="4">
    <source>
        <dbReference type="Pfam" id="PF23247"/>
    </source>
</evidence>
<organism evidence="5 6">
    <name type="scientific">Rubroshorea leprosula</name>
    <dbReference type="NCBI Taxonomy" id="152421"/>
    <lineage>
        <taxon>Eukaryota</taxon>
        <taxon>Viridiplantae</taxon>
        <taxon>Streptophyta</taxon>
        <taxon>Embryophyta</taxon>
        <taxon>Tracheophyta</taxon>
        <taxon>Spermatophyta</taxon>
        <taxon>Magnoliopsida</taxon>
        <taxon>eudicotyledons</taxon>
        <taxon>Gunneridae</taxon>
        <taxon>Pentapetalae</taxon>
        <taxon>rosids</taxon>
        <taxon>malvids</taxon>
        <taxon>Malvales</taxon>
        <taxon>Dipterocarpaceae</taxon>
        <taxon>Rubroshorea</taxon>
    </lineage>
</organism>
<evidence type="ECO:0008006" key="7">
    <source>
        <dbReference type="Google" id="ProtNLM"/>
    </source>
</evidence>
<evidence type="ECO:0000256" key="1">
    <source>
        <dbReference type="ARBA" id="ARBA00008894"/>
    </source>
</evidence>
<protein>
    <recommendedName>
        <fullName evidence="7">NB-ARC domain-containing protein</fullName>
    </recommendedName>
</protein>
<sequence length="925" mass="106559">MEWVGPSIEIVKLVGGRFVRCLKYQIKYNDLLQKFEQNKQDLRSRKDDIESERETQLQSAPYNIVRLEVEKWLKEVEEFVGRPDVVDEVNSWGYLSCCCQAVILEARTQELKEIYDRGDNYTRDRLVIEDPSKKFNYYVQKLNEWKEKLQCKQKLNEWKEKLQCKQVDIDSILNSQLVYGKIEMEQVKRWRGKVEEMLKGVKDIEDKIGGSSSHSSDSLVMHLGEKIREMETMCEEGSKLPDCLVIDDPSAWVAELTTSELQGSEAIKANILACLKGEEVTMLGVWGMGGVGKTTIMKHVHNELLKEGKFKKIIWGDDVGRLNKLEVFYGRFPTVNDVRIFLKSQPSKLNSYFIIVGSNLDYFNKAKIYESPEGLSRYEKLMLFRETSIVGENTLCPSVQFLFICYCHNIRSLNDFSEIKDVTDLSRCVIWGCDGMEWILSSWINSGVVQTLKYLELWGLDKLDGLFEADVIAKSSRPRGIFSSLKKVVIRECKKIKKLFPSWKLVECLKKLEDLYVDDCEEMEEIIASDPEEEGEEGGDIIKKLILPKLKKLTLSDLPALKSICSRRAVIVCDSLESFIIFRCPHLSLDVWDNLDWVFEVELIATSPPRSSTFSSLKEIEIWHCNRGKTLFPSWKFLEYLQSLERISVGYCEEMEEIIASDPEEEGGDIIKKLILPKLKELDLQFLPALKSICSRRAIMVCDSLESISICTCKALRRIRFCLPPRQSLYGLDDLEDWVFEVELIAMSPPQSSTFSSLKKVDIGSSCNQVKKLFPSWKFVEYLQSLESISVYDCEEMEEIIASDPEEEGEEGEEGGDIIKKLILPKLKRLSLQKLPALKSICSRRAVMVCDSLVEIGICDCKGLRRIPLSLPVVDNAQPSPPSLKKIHMYQREEEWWELLEWDHPNVKDVLRPMVQFFPDDLRLP</sequence>
<dbReference type="Gene3D" id="3.80.10.10">
    <property type="entry name" value="Ribonuclease Inhibitor"/>
    <property type="match status" value="3"/>
</dbReference>
<keyword evidence="2" id="KW-0611">Plant defense</keyword>
<dbReference type="InterPro" id="IPR050905">
    <property type="entry name" value="Plant_NBS-LRR"/>
</dbReference>
<keyword evidence="6" id="KW-1185">Reference proteome</keyword>
<dbReference type="EMBL" id="BPVZ01000237">
    <property type="protein sequence ID" value="GKV47828.1"/>
    <property type="molecule type" value="Genomic_DNA"/>
</dbReference>
<name>A0AAV5MD80_9ROSI</name>
<dbReference type="Pfam" id="PF23247">
    <property type="entry name" value="LRR_RPS2"/>
    <property type="match status" value="3"/>
</dbReference>
<evidence type="ECO:0000259" key="3">
    <source>
        <dbReference type="Pfam" id="PF00931"/>
    </source>
</evidence>
<dbReference type="Gene3D" id="3.40.50.300">
    <property type="entry name" value="P-loop containing nucleotide triphosphate hydrolases"/>
    <property type="match status" value="1"/>
</dbReference>
<evidence type="ECO:0000313" key="6">
    <source>
        <dbReference type="Proteomes" id="UP001054252"/>
    </source>
</evidence>
<feature type="domain" description="NB-ARC" evidence="3">
    <location>
        <begin position="271"/>
        <end position="316"/>
    </location>
</feature>
<comment type="caution">
    <text evidence="5">The sequence shown here is derived from an EMBL/GenBank/DDBJ whole genome shotgun (WGS) entry which is preliminary data.</text>
</comment>
<dbReference type="Pfam" id="PF00931">
    <property type="entry name" value="NB-ARC"/>
    <property type="match status" value="1"/>
</dbReference>
<dbReference type="SUPFAM" id="SSF52540">
    <property type="entry name" value="P-loop containing nucleoside triphosphate hydrolases"/>
    <property type="match status" value="1"/>
</dbReference>
<dbReference type="PRINTS" id="PR00364">
    <property type="entry name" value="DISEASERSIST"/>
</dbReference>
<feature type="domain" description="Disease resistance protein At4g27190-like leucine-rich repeats" evidence="4">
    <location>
        <begin position="610"/>
        <end position="721"/>
    </location>
</feature>
<feature type="domain" description="Disease resistance protein At4g27190-like leucine-rich repeats" evidence="4">
    <location>
        <begin position="750"/>
        <end position="867"/>
    </location>
</feature>
<dbReference type="InterPro" id="IPR032675">
    <property type="entry name" value="LRR_dom_sf"/>
</dbReference>
<proteinExistence type="inferred from homology"/>
<dbReference type="SUPFAM" id="SSF52058">
    <property type="entry name" value="L domain-like"/>
    <property type="match status" value="1"/>
</dbReference>
<dbReference type="InterPro" id="IPR002182">
    <property type="entry name" value="NB-ARC"/>
</dbReference>
<evidence type="ECO:0000313" key="5">
    <source>
        <dbReference type="EMBL" id="GKV47828.1"/>
    </source>
</evidence>
<dbReference type="InterPro" id="IPR027417">
    <property type="entry name" value="P-loop_NTPase"/>
</dbReference>
<dbReference type="PANTHER" id="PTHR33463:SF187">
    <property type="entry name" value="AND NB-ARC DOMAIN DISEASE RESISTANCE PROTEIN, PUTATIVE-RELATED"/>
    <property type="match status" value="1"/>
</dbReference>
<gene>
    <name evidence="5" type="ORF">SLEP1_g54687</name>
</gene>
<dbReference type="AlphaFoldDB" id="A0AAV5MD80"/>
<reference evidence="5 6" key="1">
    <citation type="journal article" date="2021" name="Commun. Biol.">
        <title>The genome of Shorea leprosula (Dipterocarpaceae) highlights the ecological relevance of drought in aseasonal tropical rainforests.</title>
        <authorList>
            <person name="Ng K.K.S."/>
            <person name="Kobayashi M.J."/>
            <person name="Fawcett J.A."/>
            <person name="Hatakeyama M."/>
            <person name="Paape T."/>
            <person name="Ng C.H."/>
            <person name="Ang C.C."/>
            <person name="Tnah L.H."/>
            <person name="Lee C.T."/>
            <person name="Nishiyama T."/>
            <person name="Sese J."/>
            <person name="O'Brien M.J."/>
            <person name="Copetti D."/>
            <person name="Mohd Noor M.I."/>
            <person name="Ong R.C."/>
            <person name="Putra M."/>
            <person name="Sireger I.Z."/>
            <person name="Indrioko S."/>
            <person name="Kosugi Y."/>
            <person name="Izuno A."/>
            <person name="Isagi Y."/>
            <person name="Lee S.L."/>
            <person name="Shimizu K.K."/>
        </authorList>
    </citation>
    <scope>NUCLEOTIDE SEQUENCE [LARGE SCALE GENOMIC DNA]</scope>
    <source>
        <strain evidence="5">214</strain>
    </source>
</reference>
<evidence type="ECO:0000256" key="2">
    <source>
        <dbReference type="ARBA" id="ARBA00022821"/>
    </source>
</evidence>
<comment type="similarity">
    <text evidence="1">Belongs to the disease resistance NB-LRR family.</text>
</comment>